<keyword evidence="1" id="KW-0472">Membrane</keyword>
<evidence type="ECO:0000256" key="1">
    <source>
        <dbReference type="SAM" id="Phobius"/>
    </source>
</evidence>
<dbReference type="EMBL" id="CP002198">
    <property type="protein sequence ID" value="ADN13586.1"/>
    <property type="molecule type" value="Genomic_DNA"/>
</dbReference>
<feature type="transmembrane region" description="Helical" evidence="1">
    <location>
        <begin position="16"/>
        <end position="35"/>
    </location>
</feature>
<keyword evidence="3" id="KW-1185">Reference proteome</keyword>
<proteinExistence type="predicted"/>
<dbReference type="AlphaFoldDB" id="E0U6E3"/>
<keyword evidence="1" id="KW-1133">Transmembrane helix</keyword>
<dbReference type="KEGG" id="cyj:Cyan7822_1595"/>
<name>E0U6E3_GLOV7</name>
<evidence type="ECO:0000313" key="3">
    <source>
        <dbReference type="Proteomes" id="UP000008206"/>
    </source>
</evidence>
<dbReference type="eggNOG" id="ENOG5032HFZ">
    <property type="taxonomic scope" value="Bacteria"/>
</dbReference>
<dbReference type="HOGENOM" id="CLU_3288319_0_0_3"/>
<sequence>MNENVRSPRAARLTDVLWGLGIFLSINFLVAAMYFKFLNP</sequence>
<keyword evidence="1" id="KW-0812">Transmembrane</keyword>
<reference evidence="3" key="1">
    <citation type="journal article" date="2011" name="MBio">
        <title>Novel metabolic attributes of the genus Cyanothece, comprising a group of unicellular nitrogen-fixing Cyanobacteria.</title>
        <authorList>
            <person name="Bandyopadhyay A."/>
            <person name="Elvitigala T."/>
            <person name="Welsh E."/>
            <person name="Stockel J."/>
            <person name="Liberton M."/>
            <person name="Min H."/>
            <person name="Sherman L.A."/>
            <person name="Pakrasi H.B."/>
        </authorList>
    </citation>
    <scope>NUCLEOTIDE SEQUENCE [LARGE SCALE GENOMIC DNA]</scope>
    <source>
        <strain evidence="3">PCC 7822</strain>
    </source>
</reference>
<evidence type="ECO:0000313" key="2">
    <source>
        <dbReference type="EMBL" id="ADN13586.1"/>
    </source>
</evidence>
<protein>
    <submittedName>
        <fullName evidence="2">Uncharacterized protein</fullName>
    </submittedName>
</protein>
<organism evidence="2 3">
    <name type="scientific">Gloeothece verrucosa (strain PCC 7822)</name>
    <name type="common">Cyanothece sp. (strain PCC 7822)</name>
    <dbReference type="NCBI Taxonomy" id="497965"/>
    <lineage>
        <taxon>Bacteria</taxon>
        <taxon>Bacillati</taxon>
        <taxon>Cyanobacteriota</taxon>
        <taxon>Cyanophyceae</taxon>
        <taxon>Oscillatoriophycideae</taxon>
        <taxon>Chroococcales</taxon>
        <taxon>Aphanothecaceae</taxon>
        <taxon>Gloeothece</taxon>
        <taxon>Gloeothece verrucosa</taxon>
    </lineage>
</organism>
<gene>
    <name evidence="2" type="ordered locus">Cyan7822_1595</name>
</gene>
<dbReference type="Proteomes" id="UP000008206">
    <property type="component" value="Chromosome"/>
</dbReference>
<accession>E0U6E3</accession>